<reference evidence="2" key="2">
    <citation type="submission" date="2023-06" db="EMBL/GenBank/DDBJ databases">
        <authorList>
            <consortium name="Lawrence Berkeley National Laboratory"/>
            <person name="Haridas S."/>
            <person name="Hensen N."/>
            <person name="Bonometti L."/>
            <person name="Westerberg I."/>
            <person name="Brannstrom I.O."/>
            <person name="Guillou S."/>
            <person name="Cros-Aarteil S."/>
            <person name="Calhoun S."/>
            <person name="Kuo A."/>
            <person name="Mondo S."/>
            <person name="Pangilinan J."/>
            <person name="Riley R."/>
            <person name="Labutti K."/>
            <person name="Andreopoulos B."/>
            <person name="Lipzen A."/>
            <person name="Chen C."/>
            <person name="Yanf M."/>
            <person name="Daum C."/>
            <person name="Ng V."/>
            <person name="Clum A."/>
            <person name="Steindorff A."/>
            <person name="Ohm R."/>
            <person name="Martin F."/>
            <person name="Silar P."/>
            <person name="Natvig D."/>
            <person name="Lalanne C."/>
            <person name="Gautier V."/>
            <person name="Ament-Velasquez S.L."/>
            <person name="Kruys A."/>
            <person name="Hutchinson M.I."/>
            <person name="Powell A.J."/>
            <person name="Barry K."/>
            <person name="Miller A.N."/>
            <person name="Grigoriev I.V."/>
            <person name="Debuchy R."/>
            <person name="Gladieux P."/>
            <person name="Thoren M.H."/>
            <person name="Johannesson H."/>
        </authorList>
    </citation>
    <scope>NUCLEOTIDE SEQUENCE</scope>
    <source>
        <strain evidence="2">SMH4131-1</strain>
    </source>
</reference>
<feature type="non-terminal residue" evidence="2">
    <location>
        <position position="1"/>
    </location>
</feature>
<feature type="compositionally biased region" description="Pro residues" evidence="1">
    <location>
        <begin position="58"/>
        <end position="69"/>
    </location>
</feature>
<name>A0AAE0J2C1_9PEZI</name>
<feature type="region of interest" description="Disordered" evidence="1">
    <location>
        <begin position="55"/>
        <end position="90"/>
    </location>
</feature>
<gene>
    <name evidence="2" type="ORF">B0T19DRAFT_470534</name>
</gene>
<dbReference type="Proteomes" id="UP001286456">
    <property type="component" value="Unassembled WGS sequence"/>
</dbReference>
<accession>A0AAE0J2C1</accession>
<sequence length="835" mass="92880">MYVQILNIALTMCSTEQAETSLRAVAEQTAFISIITDRVNTIEASQLRLINASTTPIGPCPLDTPPTTPPASSEDEDGGNKAGPAFLGQGLSESRAKDITESLELVNLGRTMCSSVRALCSSVGSLSVAETVKPDAKWTTVSESRDSMVGNDALHPMADTLSLYPIVSQQTLQIVSQYVDQDQETIDNSPSSSTDMTDYDDGVPTELDRRLFERMLLAARQHSKQGMYAEALVPLQIIIQKARTYTFVEDAVEKEITTLMATALVNSACSSEEREQIMRKFPAVCQEVVLACLAKARQLASSGNLDQAIENLQFLHSCPKLGTSREIIVPDEATLLMAACLANKDIHGEQTTALAILYPDVDYHLTNIRSNDALQQEADAKLLGSALLSAFHPRWLKCMASARNIFPLVQCAISGWKRLKPLNERYTDDKNFEQQLLLALVNITSIISLVNAPNLLYGTNVCGENSDVEPTLRSLLGLRHLDVQLRAKAECLLAVSYMRQYQWKEAAEHAEKAARLYCRCQGLGYEYEYNVSVELWARACELVGDPRASYVAGTLPPDWERSQFPTDMAFLVLNHHLSKIPLQERTPEVLHSTIIDFLKRHYIVCVADDNGKPQEPCWHCIELSIKDTGSSFGHLSSKDRCPRCDRPGEGRHPLLDYFVSARPVVKFSCREAEFDGEAAFRTYRETKTLLGGLVFQIHDESPRHRVNLERLLRLSLASGNHWVLRLLFDDDDDIKTDVFLPNQREHIIDGTSNLADLIPGVRYHDVTASPRRERSAEQKEAVAVLVRRLSTKGAAALLRRVFLPDSVWDVDIIRMAIEIHPTAILAGDSDDDTVL</sequence>
<evidence type="ECO:0000256" key="1">
    <source>
        <dbReference type="SAM" id="MobiDB-lite"/>
    </source>
</evidence>
<dbReference type="EMBL" id="JAUEPO010000001">
    <property type="protein sequence ID" value="KAK3335232.1"/>
    <property type="molecule type" value="Genomic_DNA"/>
</dbReference>
<evidence type="ECO:0000313" key="2">
    <source>
        <dbReference type="EMBL" id="KAK3335232.1"/>
    </source>
</evidence>
<evidence type="ECO:0000313" key="3">
    <source>
        <dbReference type="Proteomes" id="UP001286456"/>
    </source>
</evidence>
<reference evidence="2" key="1">
    <citation type="journal article" date="2023" name="Mol. Phylogenet. Evol.">
        <title>Genome-scale phylogeny and comparative genomics of the fungal order Sordariales.</title>
        <authorList>
            <person name="Hensen N."/>
            <person name="Bonometti L."/>
            <person name="Westerberg I."/>
            <person name="Brannstrom I.O."/>
            <person name="Guillou S."/>
            <person name="Cros-Aarteil S."/>
            <person name="Calhoun S."/>
            <person name="Haridas S."/>
            <person name="Kuo A."/>
            <person name="Mondo S."/>
            <person name="Pangilinan J."/>
            <person name="Riley R."/>
            <person name="LaButti K."/>
            <person name="Andreopoulos B."/>
            <person name="Lipzen A."/>
            <person name="Chen C."/>
            <person name="Yan M."/>
            <person name="Daum C."/>
            <person name="Ng V."/>
            <person name="Clum A."/>
            <person name="Steindorff A."/>
            <person name="Ohm R.A."/>
            <person name="Martin F."/>
            <person name="Silar P."/>
            <person name="Natvig D.O."/>
            <person name="Lalanne C."/>
            <person name="Gautier V."/>
            <person name="Ament-Velasquez S.L."/>
            <person name="Kruys A."/>
            <person name="Hutchinson M.I."/>
            <person name="Powell A.J."/>
            <person name="Barry K."/>
            <person name="Miller A.N."/>
            <person name="Grigoriev I.V."/>
            <person name="Debuchy R."/>
            <person name="Gladieux P."/>
            <person name="Hiltunen Thoren M."/>
            <person name="Johannesson H."/>
        </authorList>
    </citation>
    <scope>NUCLEOTIDE SEQUENCE</scope>
    <source>
        <strain evidence="2">SMH4131-1</strain>
    </source>
</reference>
<proteinExistence type="predicted"/>
<comment type="caution">
    <text evidence="2">The sequence shown here is derived from an EMBL/GenBank/DDBJ whole genome shotgun (WGS) entry which is preliminary data.</text>
</comment>
<keyword evidence="3" id="KW-1185">Reference proteome</keyword>
<protein>
    <submittedName>
        <fullName evidence="2">Uncharacterized protein</fullName>
    </submittedName>
</protein>
<dbReference type="AlphaFoldDB" id="A0AAE0J2C1"/>
<organism evidence="2 3">
    <name type="scientific">Cercophora scortea</name>
    <dbReference type="NCBI Taxonomy" id="314031"/>
    <lineage>
        <taxon>Eukaryota</taxon>
        <taxon>Fungi</taxon>
        <taxon>Dikarya</taxon>
        <taxon>Ascomycota</taxon>
        <taxon>Pezizomycotina</taxon>
        <taxon>Sordariomycetes</taxon>
        <taxon>Sordariomycetidae</taxon>
        <taxon>Sordariales</taxon>
        <taxon>Lasiosphaeriaceae</taxon>
        <taxon>Cercophora</taxon>
    </lineage>
</organism>